<comment type="subcellular location">
    <subcellularLocation>
        <location evidence="1">Nucleus</location>
    </subcellularLocation>
</comment>
<feature type="domain" description="C2H2-type" evidence="9">
    <location>
        <begin position="489"/>
        <end position="512"/>
    </location>
</feature>
<feature type="domain" description="C2H2-type" evidence="9">
    <location>
        <begin position="609"/>
        <end position="636"/>
    </location>
</feature>
<keyword evidence="3" id="KW-0677">Repeat</keyword>
<dbReference type="FunFam" id="3.30.160.60:FF:000446">
    <property type="entry name" value="Zinc finger protein"/>
    <property type="match status" value="1"/>
</dbReference>
<dbReference type="PANTHER" id="PTHR24394">
    <property type="entry name" value="ZINC FINGER PROTEIN"/>
    <property type="match status" value="1"/>
</dbReference>
<evidence type="ECO:0000256" key="6">
    <source>
        <dbReference type="ARBA" id="ARBA00023242"/>
    </source>
</evidence>
<dbReference type="SMART" id="SM00868">
    <property type="entry name" value="zf-AD"/>
    <property type="match status" value="1"/>
</dbReference>
<organism evidence="11 12">
    <name type="scientific">Stomoxys calcitrans</name>
    <name type="common">Stable fly</name>
    <name type="synonym">Conops calcitrans</name>
    <dbReference type="NCBI Taxonomy" id="35570"/>
    <lineage>
        <taxon>Eukaryota</taxon>
        <taxon>Metazoa</taxon>
        <taxon>Ecdysozoa</taxon>
        <taxon>Arthropoda</taxon>
        <taxon>Hexapoda</taxon>
        <taxon>Insecta</taxon>
        <taxon>Pterygota</taxon>
        <taxon>Neoptera</taxon>
        <taxon>Endopterygota</taxon>
        <taxon>Diptera</taxon>
        <taxon>Brachycera</taxon>
        <taxon>Muscomorpha</taxon>
        <taxon>Muscoidea</taxon>
        <taxon>Muscidae</taxon>
        <taxon>Stomoxys</taxon>
    </lineage>
</organism>
<evidence type="ECO:0000313" key="11">
    <source>
        <dbReference type="EnsemblMetazoa" id="SCAU011234-PA"/>
    </source>
</evidence>
<feature type="binding site" evidence="8">
    <location>
        <position position="6"/>
    </location>
    <ligand>
        <name>Zn(2+)</name>
        <dbReference type="ChEBI" id="CHEBI:29105"/>
    </ligand>
</feature>
<dbReference type="Gene3D" id="3.30.160.60">
    <property type="entry name" value="Classic Zinc Finger"/>
    <property type="match status" value="6"/>
</dbReference>
<evidence type="ECO:0000256" key="2">
    <source>
        <dbReference type="ARBA" id="ARBA00022723"/>
    </source>
</evidence>
<evidence type="ECO:0000256" key="8">
    <source>
        <dbReference type="PROSITE-ProRule" id="PRU01263"/>
    </source>
</evidence>
<dbReference type="PROSITE" id="PS51915">
    <property type="entry name" value="ZAD"/>
    <property type="match status" value="1"/>
</dbReference>
<dbReference type="PROSITE" id="PS50157">
    <property type="entry name" value="ZINC_FINGER_C2H2_2"/>
    <property type="match status" value="8"/>
</dbReference>
<feature type="binding site" evidence="8">
    <location>
        <position position="55"/>
    </location>
    <ligand>
        <name>Zn(2+)</name>
        <dbReference type="ChEBI" id="CHEBI:29105"/>
    </ligand>
</feature>
<feature type="binding site" evidence="8">
    <location>
        <position position="52"/>
    </location>
    <ligand>
        <name>Zn(2+)</name>
        <dbReference type="ChEBI" id="CHEBI:29105"/>
    </ligand>
</feature>
<dbReference type="PROSITE" id="PS00028">
    <property type="entry name" value="ZINC_FINGER_C2H2_1"/>
    <property type="match status" value="6"/>
</dbReference>
<keyword evidence="2 8" id="KW-0479">Metal-binding</keyword>
<feature type="domain" description="C2H2-type" evidence="9">
    <location>
        <begin position="582"/>
        <end position="606"/>
    </location>
</feature>
<evidence type="ECO:0000256" key="5">
    <source>
        <dbReference type="ARBA" id="ARBA00022833"/>
    </source>
</evidence>
<reference evidence="11" key="1">
    <citation type="submission" date="2020-05" db="UniProtKB">
        <authorList>
            <consortium name="EnsemblMetazoa"/>
        </authorList>
    </citation>
    <scope>IDENTIFICATION</scope>
    <source>
        <strain evidence="11">USDA</strain>
    </source>
</reference>
<feature type="domain" description="C2H2-type" evidence="9">
    <location>
        <begin position="306"/>
        <end position="333"/>
    </location>
</feature>
<evidence type="ECO:0000256" key="4">
    <source>
        <dbReference type="ARBA" id="ARBA00022771"/>
    </source>
</evidence>
<dbReference type="InterPro" id="IPR012934">
    <property type="entry name" value="Znf_AD"/>
</dbReference>
<dbReference type="Pfam" id="PF00096">
    <property type="entry name" value="zf-C2H2"/>
    <property type="match status" value="1"/>
</dbReference>
<feature type="domain" description="C2H2-type" evidence="9">
    <location>
        <begin position="266"/>
        <end position="294"/>
    </location>
</feature>
<evidence type="ECO:0000256" key="3">
    <source>
        <dbReference type="ARBA" id="ARBA00022737"/>
    </source>
</evidence>
<dbReference type="SUPFAM" id="SSF57716">
    <property type="entry name" value="Glucocorticoid receptor-like (DNA-binding domain)"/>
    <property type="match status" value="1"/>
</dbReference>
<keyword evidence="5 8" id="KW-0862">Zinc</keyword>
<dbReference type="PANTHER" id="PTHR24394:SF29">
    <property type="entry name" value="MYONEURIN"/>
    <property type="match status" value="1"/>
</dbReference>
<gene>
    <name evidence="11" type="primary">106081177</name>
</gene>
<evidence type="ECO:0000259" key="9">
    <source>
        <dbReference type="PROSITE" id="PS50157"/>
    </source>
</evidence>
<dbReference type="GO" id="GO:0005634">
    <property type="term" value="C:nucleus"/>
    <property type="evidence" value="ECO:0007669"/>
    <property type="project" value="UniProtKB-SubCell"/>
</dbReference>
<dbReference type="OrthoDB" id="6077919at2759"/>
<name>A0A1I8PUI2_STOCA</name>
<dbReference type="VEuPathDB" id="VectorBase:SCAU011234"/>
<dbReference type="STRING" id="35570.A0A1I8PUI2"/>
<feature type="domain" description="ZAD" evidence="10">
    <location>
        <begin position="4"/>
        <end position="79"/>
    </location>
</feature>
<dbReference type="EnsemblMetazoa" id="SCAU011234-RA">
    <property type="protein sequence ID" value="SCAU011234-PA"/>
    <property type="gene ID" value="SCAU011234"/>
</dbReference>
<dbReference type="GO" id="GO:0008270">
    <property type="term" value="F:zinc ion binding"/>
    <property type="evidence" value="ECO:0007669"/>
    <property type="project" value="UniProtKB-UniRule"/>
</dbReference>
<sequence length="692" mass="80429">MERMRCRICLKYSDRYLDLFADSEASTTYANNIRHLAEVELLPSDGLPQQICNVCCAEIENIIDFCILIRQSDELLRNEQEERKPLEGNVQILDNEEGYMQVCVLEEEVLDAEEELPGECHEMTIVESSYAKEEQNVEELQMVEEIIEVDEEEQKPKVLHQQQQLEGDVLKPSPKGPLEELAQVAATQQNVIVNDQQSLPDDVKTITECHPEDECDDNYLIVYNPADEASHNFKPPKWKCVECKKILRGDVSYEGHMNIHKQSRPHVCPECRCQFRCRNTLKKHKQLRHTKRLKPDDAERSSSVNYMCMQCDEECHNERDLLIHEVLNHGHRPDIQTCPLCPDLVVDDIVDHLLYVHARKMRQTAEVDENNLATTATVPRLTLQSKQCSSTEDNDIVLDENEDNMLENSSAIINCDVCNRKISKKNLKRHMSLHERKDKMPNEEDTNKFLCTFCPELLFYTSKDLKMHITTQHTYTTGTTAPMAYDELHECTQCEEIFDDATTLRKHEAAKHHIKQVTPKIYKDTKHICKECGNQFGGHAQLSAHKRLHKERPFKCDQCEKSYPRRVELEIHKRTHTGELPFACHLCNKRFAIKVRLTYHLQKHEGVCHSCDYCGATFDNRNKLKSHLFKHTGMPYKCELCPGVEFERRLRFANHMQRCHQRILTDDELAAIFAKNTGKTIRFKPADSKNFE</sequence>
<keyword evidence="12" id="KW-1185">Reference proteome</keyword>
<dbReference type="InterPro" id="IPR036236">
    <property type="entry name" value="Znf_C2H2_sf"/>
</dbReference>
<dbReference type="Pfam" id="PF07776">
    <property type="entry name" value="zf-AD"/>
    <property type="match status" value="1"/>
</dbReference>
<feature type="binding site" evidence="8">
    <location>
        <position position="9"/>
    </location>
    <ligand>
        <name>Zn(2+)</name>
        <dbReference type="ChEBI" id="CHEBI:29105"/>
    </ligand>
</feature>
<dbReference type="Gene3D" id="3.40.1800.20">
    <property type="match status" value="1"/>
</dbReference>
<dbReference type="Proteomes" id="UP000095300">
    <property type="component" value="Unassembled WGS sequence"/>
</dbReference>
<dbReference type="InterPro" id="IPR013087">
    <property type="entry name" value="Znf_C2H2_type"/>
</dbReference>
<keyword evidence="6" id="KW-0539">Nucleus</keyword>
<evidence type="ECO:0000256" key="1">
    <source>
        <dbReference type="ARBA" id="ARBA00004123"/>
    </source>
</evidence>
<evidence type="ECO:0000256" key="7">
    <source>
        <dbReference type="PROSITE-ProRule" id="PRU00042"/>
    </source>
</evidence>
<evidence type="ECO:0008006" key="13">
    <source>
        <dbReference type="Google" id="ProtNLM"/>
    </source>
</evidence>
<feature type="domain" description="C2H2-type" evidence="9">
    <location>
        <begin position="238"/>
        <end position="265"/>
    </location>
</feature>
<protein>
    <recommendedName>
        <fullName evidence="13">Protein krueppel</fullName>
    </recommendedName>
</protein>
<accession>A0A1I8PUI2</accession>
<proteinExistence type="predicted"/>
<keyword evidence="4 7" id="KW-0863">Zinc-finger</keyword>
<dbReference type="SMART" id="SM00355">
    <property type="entry name" value="ZnF_C2H2"/>
    <property type="match status" value="11"/>
</dbReference>
<feature type="domain" description="C2H2-type" evidence="9">
    <location>
        <begin position="554"/>
        <end position="581"/>
    </location>
</feature>
<dbReference type="AlphaFoldDB" id="A0A1I8PUI2"/>
<dbReference type="GO" id="GO:0000981">
    <property type="term" value="F:DNA-binding transcription factor activity, RNA polymerase II-specific"/>
    <property type="evidence" value="ECO:0007669"/>
    <property type="project" value="TreeGrafter"/>
</dbReference>
<feature type="domain" description="C2H2-type" evidence="9">
    <location>
        <begin position="527"/>
        <end position="549"/>
    </location>
</feature>
<dbReference type="SUPFAM" id="SSF57667">
    <property type="entry name" value="beta-beta-alpha zinc fingers"/>
    <property type="match status" value="4"/>
</dbReference>
<evidence type="ECO:0000313" key="12">
    <source>
        <dbReference type="Proteomes" id="UP000095300"/>
    </source>
</evidence>
<evidence type="ECO:0000259" key="10">
    <source>
        <dbReference type="PROSITE" id="PS51915"/>
    </source>
</evidence>
<dbReference type="FunFam" id="3.30.160.60:FF:002169">
    <property type="entry name" value="Zgc:174573"/>
    <property type="match status" value="1"/>
</dbReference>